<dbReference type="Proteomes" id="UP000251558">
    <property type="component" value="Unassembled WGS sequence"/>
</dbReference>
<proteinExistence type="predicted"/>
<sequence length="502" mass="55870">MQGSRFAFGPFVFDPGAGTLLRGDVPVAAGHRGLKLLEALVGRPGEILAKAELMDAAWPGTVVEEGNLTVQIAQLRKLLGSTADGGEWIATVPRVGYRFTSVVEKLDGTQQRPLPLPDKPSIAVLPFAAFSSDPEQESFADGLTEDLITDLSRMGGLFVIARNSVFAYKGKAMDVRMIAKDLGVRYLLEGSARRAAGRVRVNAQLVDALSGEHLWAERFDRGLEDIFAVQDAVTARIVEALLGRLRAPPARNRPRNLEAYDLCVRARKSFDESPQMAREAHLMLTRAISLDPDYAEAHRWLAMNHWMSWVHWGEPFEPARSISLELARKAVAIDPNDAGCRWVLANLLAYERDFDQSDVEFAKAIELDPNEADIWATLSDIDVLGGRIDEGLEHIRKAFRLNPFPPSWYYLTLGQAQYAAHDYESAVETLRRDETYRTSSRRFLAAALAQLGRLDEARTEVALFLVGNPHFSTQRWVDTEPFRDDSTLTHFVDGFRKAGLPA</sequence>
<evidence type="ECO:0000256" key="2">
    <source>
        <dbReference type="PROSITE-ProRule" id="PRU01091"/>
    </source>
</evidence>
<dbReference type="EMBL" id="QMBP01000001">
    <property type="protein sequence ID" value="RAZ92657.1"/>
    <property type="molecule type" value="Genomic_DNA"/>
</dbReference>
<dbReference type="Gene3D" id="1.10.10.10">
    <property type="entry name" value="Winged helix-like DNA-binding domain superfamily/Winged helix DNA-binding domain"/>
    <property type="match status" value="1"/>
</dbReference>
<evidence type="ECO:0000313" key="5">
    <source>
        <dbReference type="Proteomes" id="UP000251558"/>
    </source>
</evidence>
<accession>A0A330I6L3</accession>
<evidence type="ECO:0000256" key="1">
    <source>
        <dbReference type="ARBA" id="ARBA00023125"/>
    </source>
</evidence>
<dbReference type="AlphaFoldDB" id="A0A330I6L3"/>
<reference evidence="4 5" key="2">
    <citation type="submission" date="2018-07" db="EMBL/GenBank/DDBJ databases">
        <title>Diversity of Mesorhizobium strains in Brazil.</title>
        <authorList>
            <person name="Helene L.C.F."/>
            <person name="Dall'Agnol R."/>
            <person name="Delamuta J.R.M."/>
            <person name="Hungria M."/>
        </authorList>
    </citation>
    <scope>NUCLEOTIDE SEQUENCE [LARGE SCALE GENOMIC DNA]</scope>
    <source>
        <strain evidence="4 5">AC99b</strain>
    </source>
</reference>
<dbReference type="SUPFAM" id="SSF48452">
    <property type="entry name" value="TPR-like"/>
    <property type="match status" value="1"/>
</dbReference>
<dbReference type="InterPro" id="IPR001867">
    <property type="entry name" value="OmpR/PhoB-type_DNA-bd"/>
</dbReference>
<dbReference type="InterPro" id="IPR016032">
    <property type="entry name" value="Sig_transdc_resp-reg_C-effctor"/>
</dbReference>
<organism evidence="4 5">
    <name type="scientific">Mesorhizobium hawassense</name>
    <dbReference type="NCBI Taxonomy" id="1209954"/>
    <lineage>
        <taxon>Bacteria</taxon>
        <taxon>Pseudomonadati</taxon>
        <taxon>Pseudomonadota</taxon>
        <taxon>Alphaproteobacteria</taxon>
        <taxon>Hyphomicrobiales</taxon>
        <taxon>Phyllobacteriaceae</taxon>
        <taxon>Mesorhizobium</taxon>
    </lineage>
</organism>
<dbReference type="GO" id="GO:0006355">
    <property type="term" value="P:regulation of DNA-templated transcription"/>
    <property type="evidence" value="ECO:0007669"/>
    <property type="project" value="InterPro"/>
</dbReference>
<comment type="caution">
    <text evidence="4">The sequence shown here is derived from an EMBL/GenBank/DDBJ whole genome shotgun (WGS) entry which is preliminary data.</text>
</comment>
<dbReference type="SMART" id="SM00862">
    <property type="entry name" value="Trans_reg_C"/>
    <property type="match status" value="1"/>
</dbReference>
<reference evidence="5" key="1">
    <citation type="submission" date="2018-06" db="EMBL/GenBank/DDBJ databases">
        <authorList>
            <person name="Helene L.C."/>
            <person name="Dall'Agnol R."/>
            <person name="Delamuta J.R."/>
            <person name="Hungria M."/>
        </authorList>
    </citation>
    <scope>NUCLEOTIDE SEQUENCE [LARGE SCALE GENOMIC DNA]</scope>
    <source>
        <strain evidence="5">AC99b</strain>
    </source>
</reference>
<feature type="DNA-binding region" description="OmpR/PhoB-type" evidence="2">
    <location>
        <begin position="3"/>
        <end position="101"/>
    </location>
</feature>
<keyword evidence="5" id="KW-1185">Reference proteome</keyword>
<protein>
    <submittedName>
        <fullName evidence="4">Adenylate cyclase</fullName>
    </submittedName>
</protein>
<dbReference type="Gene3D" id="3.40.50.10070">
    <property type="entry name" value="TolB, N-terminal domain"/>
    <property type="match status" value="1"/>
</dbReference>
<dbReference type="PANTHER" id="PTHR12558:SF33">
    <property type="entry name" value="BLL7664 PROTEIN"/>
    <property type="match status" value="1"/>
</dbReference>
<dbReference type="Gene3D" id="1.25.40.10">
    <property type="entry name" value="Tetratricopeptide repeat domain"/>
    <property type="match status" value="1"/>
</dbReference>
<gene>
    <name evidence="4" type="ORF">DPM33_01885</name>
</gene>
<dbReference type="PROSITE" id="PS51755">
    <property type="entry name" value="OMPR_PHOB"/>
    <property type="match status" value="1"/>
</dbReference>
<dbReference type="InterPro" id="IPR036388">
    <property type="entry name" value="WH-like_DNA-bd_sf"/>
</dbReference>
<dbReference type="CDD" id="cd00383">
    <property type="entry name" value="trans_reg_C"/>
    <property type="match status" value="1"/>
</dbReference>
<name>A0A330I6L3_9HYPH</name>
<dbReference type="GO" id="GO:0003677">
    <property type="term" value="F:DNA binding"/>
    <property type="evidence" value="ECO:0007669"/>
    <property type="project" value="UniProtKB-UniRule"/>
</dbReference>
<dbReference type="PANTHER" id="PTHR12558">
    <property type="entry name" value="CELL DIVISION CYCLE 16,23,27"/>
    <property type="match status" value="1"/>
</dbReference>
<dbReference type="GO" id="GO:0000160">
    <property type="term" value="P:phosphorelay signal transduction system"/>
    <property type="evidence" value="ECO:0007669"/>
    <property type="project" value="InterPro"/>
</dbReference>
<feature type="domain" description="OmpR/PhoB-type" evidence="3">
    <location>
        <begin position="3"/>
        <end position="101"/>
    </location>
</feature>
<dbReference type="RefSeq" id="WP_112095189.1">
    <property type="nucleotide sequence ID" value="NZ_QMBP01000001.1"/>
</dbReference>
<dbReference type="OrthoDB" id="9807521at2"/>
<dbReference type="SUPFAM" id="SSF46894">
    <property type="entry name" value="C-terminal effector domain of the bipartite response regulators"/>
    <property type="match status" value="1"/>
</dbReference>
<evidence type="ECO:0000313" key="4">
    <source>
        <dbReference type="EMBL" id="RAZ92657.1"/>
    </source>
</evidence>
<evidence type="ECO:0000259" key="3">
    <source>
        <dbReference type="PROSITE" id="PS51755"/>
    </source>
</evidence>
<dbReference type="Pfam" id="PF00486">
    <property type="entry name" value="Trans_reg_C"/>
    <property type="match status" value="1"/>
</dbReference>
<dbReference type="SUPFAM" id="SSF52964">
    <property type="entry name" value="TolB, N-terminal domain"/>
    <property type="match status" value="1"/>
</dbReference>
<dbReference type="InterPro" id="IPR011990">
    <property type="entry name" value="TPR-like_helical_dom_sf"/>
</dbReference>
<keyword evidence="1 2" id="KW-0238">DNA-binding</keyword>